<evidence type="ECO:0000256" key="1">
    <source>
        <dbReference type="ARBA" id="ARBA00000642"/>
    </source>
</evidence>
<dbReference type="InterPro" id="IPR001576">
    <property type="entry name" value="Phosphoglycerate_kinase"/>
</dbReference>
<organism evidence="9 10">
    <name type="scientific">Candidatus Taylorbacteria bacterium CG11_big_fil_rev_8_21_14_0_20_46_11</name>
    <dbReference type="NCBI Taxonomy" id="1975025"/>
    <lineage>
        <taxon>Bacteria</taxon>
        <taxon>Candidatus Tayloriibacteriota</taxon>
    </lineage>
</organism>
<name>A0A2H0KBT6_9BACT</name>
<evidence type="ECO:0000313" key="10">
    <source>
        <dbReference type="Proteomes" id="UP000229342"/>
    </source>
</evidence>
<dbReference type="GO" id="GO:0043531">
    <property type="term" value="F:ADP binding"/>
    <property type="evidence" value="ECO:0007669"/>
    <property type="project" value="TreeGrafter"/>
</dbReference>
<reference evidence="9 10" key="1">
    <citation type="submission" date="2017-09" db="EMBL/GenBank/DDBJ databases">
        <title>Depth-based differentiation of microbial function through sediment-hosted aquifers and enrichment of novel symbionts in the deep terrestrial subsurface.</title>
        <authorList>
            <person name="Probst A.J."/>
            <person name="Ladd B."/>
            <person name="Jarett J.K."/>
            <person name="Geller-Mcgrath D.E."/>
            <person name="Sieber C.M."/>
            <person name="Emerson J.B."/>
            <person name="Anantharaman K."/>
            <person name="Thomas B.C."/>
            <person name="Malmstrom R."/>
            <person name="Stieglmeier M."/>
            <person name="Klingl A."/>
            <person name="Woyke T."/>
            <person name="Ryan C.M."/>
            <person name="Banfield J.F."/>
        </authorList>
    </citation>
    <scope>NUCLEOTIDE SEQUENCE [LARGE SCALE GENOMIC DNA]</scope>
    <source>
        <strain evidence="9">CG11_big_fil_rev_8_21_14_0_20_46_11</strain>
    </source>
</reference>
<evidence type="ECO:0000256" key="8">
    <source>
        <dbReference type="RuleBase" id="RU000532"/>
    </source>
</evidence>
<evidence type="ECO:0000256" key="6">
    <source>
        <dbReference type="ARBA" id="ARBA00022840"/>
    </source>
</evidence>
<dbReference type="Pfam" id="PF00162">
    <property type="entry name" value="PGK"/>
    <property type="match status" value="1"/>
</dbReference>
<keyword evidence="6 7" id="KW-0067">ATP-binding</keyword>
<dbReference type="AlphaFoldDB" id="A0A2H0KBT6"/>
<evidence type="ECO:0000256" key="5">
    <source>
        <dbReference type="ARBA" id="ARBA00022777"/>
    </source>
</evidence>
<dbReference type="GO" id="GO:0006094">
    <property type="term" value="P:gluconeogenesis"/>
    <property type="evidence" value="ECO:0007669"/>
    <property type="project" value="TreeGrafter"/>
</dbReference>
<dbReference type="SUPFAM" id="SSF53748">
    <property type="entry name" value="Phosphoglycerate kinase"/>
    <property type="match status" value="1"/>
</dbReference>
<dbReference type="GO" id="GO:0005829">
    <property type="term" value="C:cytosol"/>
    <property type="evidence" value="ECO:0007669"/>
    <property type="project" value="TreeGrafter"/>
</dbReference>
<evidence type="ECO:0000256" key="4">
    <source>
        <dbReference type="ARBA" id="ARBA00022741"/>
    </source>
</evidence>
<feature type="binding site" evidence="7">
    <location>
        <position position="311"/>
    </location>
    <ligand>
        <name>ATP</name>
        <dbReference type="ChEBI" id="CHEBI:30616"/>
    </ligand>
</feature>
<proteinExistence type="inferred from homology"/>
<dbReference type="InterPro" id="IPR015824">
    <property type="entry name" value="Phosphoglycerate_kinase_N"/>
</dbReference>
<dbReference type="PANTHER" id="PTHR11406:SF23">
    <property type="entry name" value="PHOSPHOGLYCERATE KINASE 1, CHLOROPLASTIC-RELATED"/>
    <property type="match status" value="1"/>
</dbReference>
<gene>
    <name evidence="9" type="primary">pgk</name>
    <name evidence="9" type="ORF">COV91_02905</name>
</gene>
<comment type="caution">
    <text evidence="9">The sequence shown here is derived from an EMBL/GenBank/DDBJ whole genome shotgun (WGS) entry which is preliminary data.</text>
</comment>
<dbReference type="EC" id="2.7.2.3" evidence="2 8"/>
<feature type="binding site" evidence="7">
    <location>
        <position position="199"/>
    </location>
    <ligand>
        <name>ATP</name>
        <dbReference type="ChEBI" id="CHEBI:30616"/>
    </ligand>
</feature>
<feature type="binding site" evidence="7">
    <location>
        <begin position="336"/>
        <end position="339"/>
    </location>
    <ligand>
        <name>ATP</name>
        <dbReference type="ChEBI" id="CHEBI:30616"/>
    </ligand>
</feature>
<dbReference type="PRINTS" id="PR00477">
    <property type="entry name" value="PHGLYCKINASE"/>
</dbReference>
<keyword evidence="4" id="KW-0547">Nucleotide-binding</keyword>
<dbReference type="GO" id="GO:0006096">
    <property type="term" value="P:glycolytic process"/>
    <property type="evidence" value="ECO:0007669"/>
    <property type="project" value="InterPro"/>
</dbReference>
<keyword evidence="3 8" id="KW-0808">Transferase</keyword>
<protein>
    <recommendedName>
        <fullName evidence="2 8">Phosphoglycerate kinase</fullName>
        <ecNumber evidence="2 8">2.7.2.3</ecNumber>
    </recommendedName>
</protein>
<sequence length="390" mass="42555">MNTPLHLPLLRQSPSLKGKRVLLRLDLNLPFDQGGVTDAFRLDRVAKTLSFLQENGAKTLVVGHLENKDTTTPESLWPVFDVFRSRVSAVFVKNFEEAKQVLDTCAEGSFVMLENIRTWQGEKKNDPDFSKQLASLVDIYVNDAFSVSHREHASIIGVASLLPHYAGFLLEEEVVALSRSFTPAHPALVILGGSKFETKMPLVKRFIDIADKVVLCGALSNDIYKLRGYETGTSLVSRKSLDLRGIADNPKLYVPVDVTALVGEEVVGKAVDSLEATERIVDIGTESLNDLREEIKKAAFVLWNGPLGEYENGFDKGTIAIAQMIAESDAESIIGGGDSLVLISKLRLIERFSFVSTGGGAMLEFLTDGTLPGIEALLPPSVIPVETGIQ</sequence>
<dbReference type="GO" id="GO:0004618">
    <property type="term" value="F:phosphoglycerate kinase activity"/>
    <property type="evidence" value="ECO:0007669"/>
    <property type="project" value="UniProtKB-EC"/>
</dbReference>
<dbReference type="Gene3D" id="3.40.50.1260">
    <property type="entry name" value="Phosphoglycerate kinase, N-terminal domain"/>
    <property type="match status" value="2"/>
</dbReference>
<dbReference type="PIRSF" id="PIRSF000724">
    <property type="entry name" value="Pgk"/>
    <property type="match status" value="1"/>
</dbReference>
<comment type="similarity">
    <text evidence="8">Belongs to the phosphoglycerate kinase family.</text>
</comment>
<comment type="catalytic activity">
    <reaction evidence="1 8">
        <text>(2R)-3-phosphoglycerate + ATP = (2R)-3-phospho-glyceroyl phosphate + ADP</text>
        <dbReference type="Rhea" id="RHEA:14801"/>
        <dbReference type="ChEBI" id="CHEBI:30616"/>
        <dbReference type="ChEBI" id="CHEBI:57604"/>
        <dbReference type="ChEBI" id="CHEBI:58272"/>
        <dbReference type="ChEBI" id="CHEBI:456216"/>
        <dbReference type="EC" id="2.7.2.3"/>
    </reaction>
</comment>
<dbReference type="PANTHER" id="PTHR11406">
    <property type="entry name" value="PHOSPHOGLYCERATE KINASE"/>
    <property type="match status" value="1"/>
</dbReference>
<evidence type="ECO:0000256" key="2">
    <source>
        <dbReference type="ARBA" id="ARBA00013061"/>
    </source>
</evidence>
<dbReference type="GO" id="GO:0005524">
    <property type="term" value="F:ATP binding"/>
    <property type="evidence" value="ECO:0007669"/>
    <property type="project" value="UniProtKB-KW"/>
</dbReference>
<dbReference type="Proteomes" id="UP000229342">
    <property type="component" value="Unassembled WGS sequence"/>
</dbReference>
<evidence type="ECO:0000256" key="7">
    <source>
        <dbReference type="PIRSR" id="PIRSR000724-2"/>
    </source>
</evidence>
<dbReference type="EMBL" id="PCVG01000035">
    <property type="protein sequence ID" value="PIQ68685.1"/>
    <property type="molecule type" value="Genomic_DNA"/>
</dbReference>
<dbReference type="InterPro" id="IPR036043">
    <property type="entry name" value="Phosphoglycerate_kinase_sf"/>
</dbReference>
<keyword evidence="5 8" id="KW-0418">Kinase</keyword>
<accession>A0A2H0KBT6</accession>
<evidence type="ECO:0000313" key="9">
    <source>
        <dbReference type="EMBL" id="PIQ68685.1"/>
    </source>
</evidence>
<evidence type="ECO:0000256" key="3">
    <source>
        <dbReference type="ARBA" id="ARBA00022679"/>
    </source>
</evidence>